<feature type="compositionally biased region" description="Low complexity" evidence="1">
    <location>
        <begin position="94"/>
        <end position="107"/>
    </location>
</feature>
<feature type="compositionally biased region" description="Low complexity" evidence="1">
    <location>
        <begin position="767"/>
        <end position="779"/>
    </location>
</feature>
<dbReference type="GO" id="GO:0005085">
    <property type="term" value="F:guanyl-nucleotide exchange factor activity"/>
    <property type="evidence" value="ECO:0007669"/>
    <property type="project" value="InterPro"/>
</dbReference>
<feature type="compositionally biased region" description="Polar residues" evidence="1">
    <location>
        <begin position="1031"/>
        <end position="1040"/>
    </location>
</feature>
<dbReference type="Gene3D" id="1.10.1000.11">
    <property type="entry name" value="Arf Nucleotide-binding Site Opener,domain 2"/>
    <property type="match status" value="1"/>
</dbReference>
<evidence type="ECO:0000256" key="1">
    <source>
        <dbReference type="SAM" id="MobiDB-lite"/>
    </source>
</evidence>
<dbReference type="InterPro" id="IPR035999">
    <property type="entry name" value="Sec7_dom_sf"/>
</dbReference>
<feature type="region of interest" description="Disordered" evidence="1">
    <location>
        <begin position="962"/>
        <end position="1414"/>
    </location>
</feature>
<feature type="domain" description="SEC7" evidence="2">
    <location>
        <begin position="1665"/>
        <end position="1877"/>
    </location>
</feature>
<dbReference type="OrthoDB" id="430364at2759"/>
<feature type="compositionally biased region" description="Low complexity" evidence="1">
    <location>
        <begin position="1214"/>
        <end position="1226"/>
    </location>
</feature>
<keyword evidence="4" id="KW-1185">Reference proteome</keyword>
<dbReference type="RefSeq" id="XP_025348553.1">
    <property type="nucleotide sequence ID" value="XM_025494217.1"/>
</dbReference>
<feature type="compositionally biased region" description="Basic and acidic residues" evidence="1">
    <location>
        <begin position="33"/>
        <end position="42"/>
    </location>
</feature>
<dbReference type="GeneID" id="37015951"/>
<feature type="compositionally biased region" description="Polar residues" evidence="1">
    <location>
        <begin position="654"/>
        <end position="668"/>
    </location>
</feature>
<feature type="region of interest" description="Disordered" evidence="1">
    <location>
        <begin position="1467"/>
        <end position="1528"/>
    </location>
</feature>
<feature type="region of interest" description="Disordered" evidence="1">
    <location>
        <begin position="231"/>
        <end position="428"/>
    </location>
</feature>
<feature type="compositionally biased region" description="Acidic residues" evidence="1">
    <location>
        <begin position="253"/>
        <end position="266"/>
    </location>
</feature>
<dbReference type="InterPro" id="IPR000904">
    <property type="entry name" value="Sec7_dom"/>
</dbReference>
<reference evidence="3 4" key="1">
    <citation type="journal article" date="2018" name="Mol. Biol. Evol.">
        <title>Broad Genomic Sampling Reveals a Smut Pathogenic Ancestry of the Fungal Clade Ustilaginomycotina.</title>
        <authorList>
            <person name="Kijpornyongpan T."/>
            <person name="Mondo S.J."/>
            <person name="Barry K."/>
            <person name="Sandor L."/>
            <person name="Lee J."/>
            <person name="Lipzen A."/>
            <person name="Pangilinan J."/>
            <person name="LaButti K."/>
            <person name="Hainaut M."/>
            <person name="Henrissat B."/>
            <person name="Grigoriev I.V."/>
            <person name="Spatafora J.W."/>
            <person name="Aime M.C."/>
        </authorList>
    </citation>
    <scope>NUCLEOTIDE SEQUENCE [LARGE SCALE GENOMIC DNA]</scope>
    <source>
        <strain evidence="3 4">MCA 4718</strain>
    </source>
</reference>
<feature type="compositionally biased region" description="Polar residues" evidence="1">
    <location>
        <begin position="564"/>
        <end position="578"/>
    </location>
</feature>
<dbReference type="STRING" id="1684307.A0A316UAF0"/>
<feature type="compositionally biased region" description="Low complexity" evidence="1">
    <location>
        <begin position="2148"/>
        <end position="2157"/>
    </location>
</feature>
<gene>
    <name evidence="3" type="ORF">BCV69DRAFT_298410</name>
</gene>
<sequence>MASMASSPGLSKYRIQPNDDAEQQQQQQQSDETDGRGPEDHLLTPARGAQPLERIPSNSTRLNAIARLKRAASNREVKGTAGGDESPTSARINLAQLSPSSSASRLAPEQSPDQPRRVQLAPSPVQPHTLLASPSSNRTALQPSPSPNRLLEPGRPTHSGATSPAHAMSLSRSASASRAEANRSPLPSLEQLRSRILQERLTAGLQRSASAGAANAASAAARAYALKKLLGHDPDRDGATSPVSDSGGKLSDHDEEDTDDDDELEDGQAVNSPPAALRASRRGMGSIYLRPPTFSSSPSSKHLLRRSRTISGLSQRADDERKAAFAQGLSPSSEGQPPSPGYLKKKRMSRLPQRREVGELIRLAEVPLPGGSSAENSSPLTPARSRTATRASRTHAASDQEDEAESSAQNISQSSLVREPSQREMARTQMMRKLSGRRLGGPSPVPPPETPQLQQQYTEAGWGSRGSREMGGAAEQTFHEDEKTPPAALGEDADNAAIPVYPFTQLPQTPFKSAAITGAANAQLTPEQQMTFLQMQQVLQQQQLQLSASGQGQSVSPSQHRDTYSSPTQRMVPQTPQTRGRPAETPMSFDSAPMSVAGSSYDSPTGANLIPSMHFVGEAGLASDRFAQLNLLRGPDQPLVDGRRGSAGRVRAQASLQDWPSSPTNSSLGYGESMHSRFNSVESHGDAAISEEEEEANGSGDTRLGLENMMRTGDPDATLPVEGSTSLDPSYPSGNAPKQANALQLLPQSFATRSGATSEYTLSPDLRNNSAGGSRAASRGDGDNVTFGPAAGDDRAAATNDHYGQRIDNINSAAKDSVSTGIVPSQKFARDRSAQGGGSDASAQEQKSRHAPARLQLHEVPSQRLSTQRAGSLPASPGIATPTSDLNDADRVVAWRRWMKAQGLSTEDHQKASAQHPVRTASDTTSAAVPLLTTDMGGNSSLGRLEHDLAISPTLMKELQLNLDWPGSGPPPPPVSKGSRPSTRQGSSHDGYPDLPTPTGFVRQANGSLFREEDFGLKPSPPVAAVLPPQGSRTRLQRTGSGKRKAPPVFDAEEGRVLPHHSGGGSQSSARSTPFLSPNSSVDVPRVPTSNAIPESENQARAGIGRGPANSPFDTRGQNTSLASPSAGEPRVLSPPALSRNVSGAEYAGTLTSQQPYRRPQPSPLAGTASEESQSHDQSAKFSATRLPSATDGSADAGYANDKLTPFPGLLRNASSGGAQSGSSHSLDSFGGPIADDRADMRSASATLLSTSPMTSPAGSSLQRAGTTTAASTRTNATFGPIPRFHKTSRSLAQTVTPWVPIGEEGAEGNSSSLLGSSSASTTTPGDDRSRSVSPQIGLFGSLRRKASNAVRKGSMRTRKGSEPPDGSGVVEAESSRSPPVAAASLPRVQPAALGRKTSVADRPMAKRTGQQVTFAPSPVLAEHGGTAIAREAVDNASARLETFNRFDVRPLETSRSAPIVISPEPVSSTVRGVPLSSQPGQQSTIPRIQMHSRNTSISSVSSSTREEPDASSKPKQVLPVGDESLDSGLTEARPIGLLPLTATSELGSNAAAMLHRYSRVLTSTTKTDLTSSDVPPGLTAQDVDSPPRHFLQTSPVFQIVNSSTVKDRFLILFNDILVVAKPIAPPPGEADLGSSTASPLPSIRWTFAVKNIMELRHCTLTVPKEQRSRPKPHPLQQVFVEAFTRDAEGAIVDIIKRSGLPNQPATIAQLLVHTPELDRIALTEYICAPDRRNVMEAFVKLQKVTGVSIESSLRMVMMEIRFPDDSAAFEALLMTFASHWVSENKHLIKRTFSERLAADLTFAIMALNDAMHCRPAEGDEGARSPIEQDYEAPGIFSEALPSLSQGAFIAAFRDQDPAMTLSDRTLLRIYSSVCAEPIQQGLDRSEASVRKAVRVHGAGLPLKLVYGVPSEPIVVSISAVDPDFSIRLYGSDLTFDPPILSFAEETTRSFTITSKTLGVRQAVFVRSGRSARFYFGSVLASDASEGLKAAVARGDVSDLPRATSFMVERAFMKNNFTLSLAMGPSGLASPAISASQGGKTVRKFMFSVEDAAAKDKWAKRLQTAILESQRKRAQTQLELDGSLGADVAKQARANRAANAMALHVLRQALISPDAASQLAGANAGDALHRSASTATPASRTGAGTAVSSSNPLLSSSRVAPPSAADVGLNRSKTYAPGSATGPLRNLPSHMIAAQQQPLDRNVSVSRHYYAPQTGAGRAERDLLAPPSGAKGGGGAPASPASSAIDLSLTGPDPEAEGQIGRGGITSLARAELLRRGSADAAAGPSSTMEVAGISGEELLTVCAQNSLLPVVLQRRGGA</sequence>
<dbReference type="InterPro" id="IPR023394">
    <property type="entry name" value="Sec7_C_sf"/>
</dbReference>
<dbReference type="Proteomes" id="UP000245942">
    <property type="component" value="Unassembled WGS sequence"/>
</dbReference>
<feature type="compositionally biased region" description="Low complexity" evidence="1">
    <location>
        <begin position="383"/>
        <end position="397"/>
    </location>
</feature>
<proteinExistence type="predicted"/>
<feature type="compositionally biased region" description="Low complexity" evidence="1">
    <location>
        <begin position="165"/>
        <end position="184"/>
    </location>
</feature>
<feature type="compositionally biased region" description="Polar residues" evidence="1">
    <location>
        <begin position="1067"/>
        <end position="1099"/>
    </location>
</feature>
<feature type="region of interest" description="Disordered" evidence="1">
    <location>
        <begin position="758"/>
        <end position="797"/>
    </location>
</feature>
<feature type="region of interest" description="Disordered" evidence="1">
    <location>
        <begin position="548"/>
        <end position="589"/>
    </location>
</feature>
<feature type="compositionally biased region" description="Polar residues" evidence="1">
    <location>
        <begin position="132"/>
        <end position="143"/>
    </location>
</feature>
<evidence type="ECO:0000259" key="2">
    <source>
        <dbReference type="PROSITE" id="PS50190"/>
    </source>
</evidence>
<dbReference type="Gene3D" id="1.10.220.20">
    <property type="match status" value="1"/>
</dbReference>
<feature type="region of interest" description="Disordered" evidence="1">
    <location>
        <begin position="2130"/>
        <end position="2186"/>
    </location>
</feature>
<feature type="compositionally biased region" description="Polar residues" evidence="1">
    <location>
        <begin position="1467"/>
        <end position="1487"/>
    </location>
</feature>
<dbReference type="PROSITE" id="PS50190">
    <property type="entry name" value="SEC7"/>
    <property type="match status" value="1"/>
</dbReference>
<dbReference type="Pfam" id="PF01369">
    <property type="entry name" value="Sec7"/>
    <property type="match status" value="1"/>
</dbReference>
<feature type="compositionally biased region" description="Polar residues" evidence="1">
    <location>
        <begin position="1112"/>
        <end position="1124"/>
    </location>
</feature>
<feature type="compositionally biased region" description="Polar residues" evidence="1">
    <location>
        <begin position="723"/>
        <end position="738"/>
    </location>
</feature>
<feature type="region of interest" description="Disordered" evidence="1">
    <location>
        <begin position="827"/>
        <end position="885"/>
    </location>
</feature>
<organism evidence="3 4">
    <name type="scientific">Pseudomicrostroma glucosiphilum</name>
    <dbReference type="NCBI Taxonomy" id="1684307"/>
    <lineage>
        <taxon>Eukaryota</taxon>
        <taxon>Fungi</taxon>
        <taxon>Dikarya</taxon>
        <taxon>Basidiomycota</taxon>
        <taxon>Ustilaginomycotina</taxon>
        <taxon>Exobasidiomycetes</taxon>
        <taxon>Microstromatales</taxon>
        <taxon>Microstromatales incertae sedis</taxon>
        <taxon>Pseudomicrostroma</taxon>
    </lineage>
</organism>
<evidence type="ECO:0000313" key="4">
    <source>
        <dbReference type="Proteomes" id="UP000245942"/>
    </source>
</evidence>
<feature type="region of interest" description="Disordered" evidence="1">
    <location>
        <begin position="904"/>
        <end position="925"/>
    </location>
</feature>
<feature type="compositionally biased region" description="Low complexity" evidence="1">
    <location>
        <begin position="1493"/>
        <end position="1504"/>
    </location>
</feature>
<feature type="compositionally biased region" description="Low complexity" evidence="1">
    <location>
        <begin position="1308"/>
        <end position="1321"/>
    </location>
</feature>
<feature type="region of interest" description="Disordered" evidence="1">
    <location>
        <begin position="1"/>
        <end position="191"/>
    </location>
</feature>
<feature type="compositionally biased region" description="Polar residues" evidence="1">
    <location>
        <begin position="1247"/>
        <end position="1264"/>
    </location>
</feature>
<feature type="compositionally biased region" description="Polar residues" evidence="1">
    <location>
        <begin position="1180"/>
        <end position="1192"/>
    </location>
</feature>
<name>A0A316UAF0_9BASI</name>
<feature type="region of interest" description="Disordered" evidence="1">
    <location>
        <begin position="637"/>
        <end position="738"/>
    </location>
</feature>
<feature type="compositionally biased region" description="Low complexity" evidence="1">
    <location>
        <begin position="1265"/>
        <end position="1278"/>
    </location>
</feature>
<dbReference type="GO" id="GO:0032012">
    <property type="term" value="P:regulation of ARF protein signal transduction"/>
    <property type="evidence" value="ECO:0007669"/>
    <property type="project" value="InterPro"/>
</dbReference>
<feature type="compositionally biased region" description="Polar residues" evidence="1">
    <location>
        <begin position="406"/>
        <end position="416"/>
    </location>
</feature>
<feature type="region of interest" description="Disordered" evidence="1">
    <location>
        <begin position="1567"/>
        <end position="1586"/>
    </location>
</feature>
<feature type="region of interest" description="Disordered" evidence="1">
    <location>
        <begin position="2213"/>
        <end position="2262"/>
    </location>
</feature>
<protein>
    <recommendedName>
        <fullName evidence="2">SEC7 domain-containing protein</fullName>
    </recommendedName>
</protein>
<dbReference type="EMBL" id="KZ819325">
    <property type="protein sequence ID" value="PWN21393.1"/>
    <property type="molecule type" value="Genomic_DNA"/>
</dbReference>
<dbReference type="SUPFAM" id="SSF48425">
    <property type="entry name" value="Sec7 domain"/>
    <property type="match status" value="1"/>
</dbReference>
<evidence type="ECO:0000313" key="3">
    <source>
        <dbReference type="EMBL" id="PWN21393.1"/>
    </source>
</evidence>
<accession>A0A316UAF0</accession>
<dbReference type="SMART" id="SM00222">
    <property type="entry name" value="Sec7"/>
    <property type="match status" value="1"/>
</dbReference>